<proteinExistence type="predicted"/>
<name>I1XLV6_METNJ</name>
<sequence>MLYHKQRLRLTTLQRLILTDERWQTLSRLMYQNVRIYNKAEHQMTLEGFFVSNSNRLLRLSITALGIGLCC</sequence>
<evidence type="ECO:0000313" key="1">
    <source>
        <dbReference type="EMBL" id="AFI85375.1"/>
    </source>
</evidence>
<dbReference type="eggNOG" id="COG3293">
    <property type="taxonomic scope" value="Bacteria"/>
</dbReference>
<dbReference type="PATRIC" id="fig|754476.3.peg.2536"/>
<reference evidence="1 2" key="1">
    <citation type="journal article" date="2012" name="J. Bacteriol.">
        <title>Complete genome sequences of Methylophaga sp. strain JAM1 and Methylophaga sp. strain JAM7.</title>
        <authorList>
            <person name="Villeneuve C."/>
            <person name="Martineau C."/>
            <person name="Mauffrey F."/>
            <person name="Villemur R."/>
        </authorList>
    </citation>
    <scope>NUCLEOTIDE SEQUENCE [LARGE SCALE GENOMIC DNA]</scope>
    <source>
        <strain evidence="1 2">JAM1</strain>
    </source>
</reference>
<accession>I1XLV6</accession>
<dbReference type="Proteomes" id="UP000009144">
    <property type="component" value="Chromosome"/>
</dbReference>
<dbReference type="EMBL" id="CP003390">
    <property type="protein sequence ID" value="AFI85375.1"/>
    <property type="molecule type" value="Genomic_DNA"/>
</dbReference>
<keyword evidence="2" id="KW-1185">Reference proteome</keyword>
<reference evidence="1 2" key="2">
    <citation type="journal article" date="2013" name="Int. J. Syst. Evol. Microbiol.">
        <title>Methylophaga nitratireducenticrescens sp. nov. and Methylophaga frappieri sp. nov., isolated from the biofilm of the methanol-fed denitrification system treating the seawater at the Montreal Biodome.</title>
        <authorList>
            <person name="Villeneuve C."/>
            <person name="Martineau C."/>
            <person name="Mauffrey F."/>
            <person name="Villemur R."/>
        </authorList>
    </citation>
    <scope>NUCLEOTIDE SEQUENCE [LARGE SCALE GENOMIC DNA]</scope>
    <source>
        <strain evidence="1 2">JAM1</strain>
    </source>
</reference>
<dbReference type="HOGENOM" id="CLU_202520_0_0_6"/>
<dbReference type="AlphaFoldDB" id="I1XLV6"/>
<evidence type="ECO:0000313" key="2">
    <source>
        <dbReference type="Proteomes" id="UP000009144"/>
    </source>
</evidence>
<organism evidence="1 2">
    <name type="scientific">Methylophaga nitratireducenticrescens</name>
    <dbReference type="NCBI Taxonomy" id="754476"/>
    <lineage>
        <taxon>Bacteria</taxon>
        <taxon>Pseudomonadati</taxon>
        <taxon>Pseudomonadota</taxon>
        <taxon>Gammaproteobacteria</taxon>
        <taxon>Thiotrichales</taxon>
        <taxon>Piscirickettsiaceae</taxon>
        <taxon>Methylophaga</taxon>
    </lineage>
</organism>
<gene>
    <name evidence="1" type="ordered locus">Q7A_2585</name>
</gene>
<protein>
    <submittedName>
        <fullName evidence="1">ISSod6 transposase, IS1301</fullName>
    </submittedName>
</protein>
<dbReference type="STRING" id="754476.Q7A_2585"/>